<dbReference type="InterPro" id="IPR040922">
    <property type="entry name" value="Ribosomal_mL59_dom"/>
</dbReference>
<evidence type="ECO:0000313" key="3">
    <source>
        <dbReference type="Proteomes" id="UP001209570"/>
    </source>
</evidence>
<proteinExistence type="predicted"/>
<protein>
    <recommendedName>
        <fullName evidence="1">Large ribosomal subunit protein mL59 domain-containing protein</fullName>
    </recommendedName>
</protein>
<sequence>MASMQRFLRMSVAEAEAAMKPHLVDGKWKQPLLSRRKIAMVKKHAVQNGLVGQWVEGQGGWLPTWDRAEKHTVMRPPKGHINERNEFERVKKVQAALAAMPSKIAEHKKIVKQAKPLKGLDKWLNESDPY</sequence>
<dbReference type="EMBL" id="JAKCXM010000096">
    <property type="protein sequence ID" value="KAJ0402705.1"/>
    <property type="molecule type" value="Genomic_DNA"/>
</dbReference>
<evidence type="ECO:0000259" key="1">
    <source>
        <dbReference type="Pfam" id="PF18126"/>
    </source>
</evidence>
<organism evidence="2 3">
    <name type="scientific">Pythium insidiosum</name>
    <name type="common">Pythiosis disease agent</name>
    <dbReference type="NCBI Taxonomy" id="114742"/>
    <lineage>
        <taxon>Eukaryota</taxon>
        <taxon>Sar</taxon>
        <taxon>Stramenopiles</taxon>
        <taxon>Oomycota</taxon>
        <taxon>Peronosporomycetes</taxon>
        <taxon>Pythiales</taxon>
        <taxon>Pythiaceae</taxon>
        <taxon>Pythium</taxon>
    </lineage>
</organism>
<dbReference type="Pfam" id="PF18126">
    <property type="entry name" value="Mitoc_mL59"/>
    <property type="match status" value="1"/>
</dbReference>
<name>A0AAD5LJ21_PYTIN</name>
<dbReference type="Proteomes" id="UP001209570">
    <property type="component" value="Unassembled WGS sequence"/>
</dbReference>
<evidence type="ECO:0000313" key="2">
    <source>
        <dbReference type="EMBL" id="KAJ0402705.1"/>
    </source>
</evidence>
<accession>A0AAD5LJ21</accession>
<feature type="domain" description="Large ribosomal subunit protein mL59" evidence="1">
    <location>
        <begin position="22"/>
        <end position="109"/>
    </location>
</feature>
<keyword evidence="3" id="KW-1185">Reference proteome</keyword>
<comment type="caution">
    <text evidence="2">The sequence shown here is derived from an EMBL/GenBank/DDBJ whole genome shotgun (WGS) entry which is preliminary data.</text>
</comment>
<gene>
    <name evidence="2" type="ORF">P43SY_007847</name>
</gene>
<reference evidence="2" key="1">
    <citation type="submission" date="2021-12" db="EMBL/GenBank/DDBJ databases">
        <title>Prjna785345.</title>
        <authorList>
            <person name="Rujirawat T."/>
            <person name="Krajaejun T."/>
        </authorList>
    </citation>
    <scope>NUCLEOTIDE SEQUENCE</scope>
    <source>
        <strain evidence="2">Pi057C3</strain>
    </source>
</reference>
<dbReference type="AlphaFoldDB" id="A0AAD5LJ21"/>